<dbReference type="EMBL" id="JRWG01000015">
    <property type="protein sequence ID" value="KXN97880.1"/>
    <property type="molecule type" value="Genomic_DNA"/>
</dbReference>
<dbReference type="GO" id="GO:0000155">
    <property type="term" value="F:phosphorelay sensor kinase activity"/>
    <property type="evidence" value="ECO:0007669"/>
    <property type="project" value="InterPro"/>
</dbReference>
<feature type="domain" description="7TM-DISM receptor extracellular" evidence="5">
    <location>
        <begin position="185"/>
        <end position="401"/>
    </location>
</feature>
<feature type="transmembrane region" description="Helical" evidence="2">
    <location>
        <begin position="378"/>
        <end position="400"/>
    </location>
</feature>
<keyword evidence="7" id="KW-0418">Kinase</keyword>
<dbReference type="InterPro" id="IPR050640">
    <property type="entry name" value="Bact_2-comp_sensor_kinase"/>
</dbReference>
<feature type="transmembrane region" description="Helical" evidence="2">
    <location>
        <begin position="211"/>
        <end position="229"/>
    </location>
</feature>
<feature type="transmembrane region" description="Helical" evidence="2">
    <location>
        <begin position="182"/>
        <end position="204"/>
    </location>
</feature>
<dbReference type="Pfam" id="PF07696">
    <property type="entry name" value="7TMR-DISMED2"/>
    <property type="match status" value="1"/>
</dbReference>
<comment type="caution">
    <text evidence="7">The sequence shown here is derived from an EMBL/GenBank/DDBJ whole genome shotgun (WGS) entry which is preliminary data.</text>
</comment>
<feature type="domain" description="7TM-DISM receptor extracellular" evidence="6">
    <location>
        <begin position="47"/>
        <end position="154"/>
    </location>
</feature>
<dbReference type="GO" id="GO:0016020">
    <property type="term" value="C:membrane"/>
    <property type="evidence" value="ECO:0007669"/>
    <property type="project" value="InterPro"/>
</dbReference>
<dbReference type="Proteomes" id="UP000070138">
    <property type="component" value="Unassembled WGS sequence"/>
</dbReference>
<keyword evidence="7" id="KW-0808">Transferase</keyword>
<evidence type="ECO:0000313" key="7">
    <source>
        <dbReference type="EMBL" id="KXN97880.1"/>
    </source>
</evidence>
<dbReference type="Pfam" id="PF07695">
    <property type="entry name" value="7TMR-DISM_7TM"/>
    <property type="match status" value="1"/>
</dbReference>
<feature type="transmembrane region" description="Helical" evidence="2">
    <location>
        <begin position="249"/>
        <end position="270"/>
    </location>
</feature>
<feature type="coiled-coil region" evidence="1">
    <location>
        <begin position="439"/>
        <end position="475"/>
    </location>
</feature>
<gene>
    <name evidence="7" type="ORF">LS48_14275</name>
</gene>
<reference evidence="7 8" key="2">
    <citation type="journal article" date="2016" name="Int. J. Syst. Evol. Microbiol.">
        <title>Vitellibacter aquimaris sp. nov., a marine bacterium isolated from seawater.</title>
        <authorList>
            <person name="Thevarajoo S."/>
            <person name="Selvaratnam C."/>
            <person name="Goh K.M."/>
            <person name="Hong K.W."/>
            <person name="Chan X.Y."/>
            <person name="Chan K.G."/>
            <person name="Chong C.S."/>
        </authorList>
    </citation>
    <scope>NUCLEOTIDE SEQUENCE [LARGE SCALE GENOMIC DNA]</scope>
    <source>
        <strain evidence="7 8">D-24</strain>
    </source>
</reference>
<dbReference type="RefSeq" id="WP_062623168.1">
    <property type="nucleotide sequence ID" value="NZ_JRWG01000015.1"/>
</dbReference>
<dbReference type="AlphaFoldDB" id="A0A137REF8"/>
<evidence type="ECO:0000256" key="2">
    <source>
        <dbReference type="SAM" id="Phobius"/>
    </source>
</evidence>
<sequence>MKKSFLIIFLVFGNLWQFSAQIAADSIVGELKLLNNSEVKAQRTSLQATFEEVQNTPDWKPYDANYENEPETAIWLKFELENRSNDTLPIYCFTAHDYAHVYQQAGTDFKTFRNGYLVPLHKRSNKREFYITELVLPPSQKSQVFIRVNSTRKIKNGNVALFTKAYYLEFANNYIESEKHSVAFMVFYILSLFTIFLFGVVFWLRTRHSLYAYYLAYIFFQLIFAFDSLRKTTLGVGNFFLYLSYPSGFLAEASQFLFIGFYVFFIIHLLEIKKYNQSLTKALTYFGWFCLLYGLTIFIYLIFWKDAAISSDITTTVRFIVLPLNLVMLIWIIYKVKHPLLKYFVVGHSFFFIGAVLASYVMITKSNHYPESIFNFPYAPIIIFQAGLLAEVFCFAFALGENIFLLQKEKETTSQNLITQLQKNQQLQENMRVELDRKINQKTEELIQLYSKIEKQKEEQLKNSFTQKLQEMEMLALRSQMNPHFLFNSLNSIKHLIMTSRNEDAVTYLDDFSTLLRSILYNSNREIISVEEELEIIKLYLSLEKNRMGDTFNYTIDVTSIEELSQFNIPPLLLQPFVENAIWHGLRPSQNPQKRLKITFDTSEVLTIILEDNGIGRKASSTENKMHKSMGMEITRERLALFNHSNETSIKLEIIDLESENKPLGTKVVLTYFYS</sequence>
<dbReference type="InterPro" id="IPR011623">
    <property type="entry name" value="7TMR_DISM_rcpt_extracell_dom1"/>
</dbReference>
<dbReference type="Gene3D" id="3.30.565.10">
    <property type="entry name" value="Histidine kinase-like ATPase, C-terminal domain"/>
    <property type="match status" value="1"/>
</dbReference>
<evidence type="ECO:0000259" key="5">
    <source>
        <dbReference type="Pfam" id="PF07695"/>
    </source>
</evidence>
<dbReference type="InterPro" id="IPR011622">
    <property type="entry name" value="7TMR_DISM_rcpt_extracell_dom2"/>
</dbReference>
<proteinExistence type="predicted"/>
<dbReference type="PANTHER" id="PTHR34220:SF7">
    <property type="entry name" value="SENSOR HISTIDINE KINASE YPDA"/>
    <property type="match status" value="1"/>
</dbReference>
<keyword evidence="2" id="KW-1133">Transmembrane helix</keyword>
<name>A0A137REF8_9FLAO</name>
<keyword evidence="8" id="KW-1185">Reference proteome</keyword>
<dbReference type="InterPro" id="IPR036890">
    <property type="entry name" value="HATPase_C_sf"/>
</dbReference>
<evidence type="ECO:0000256" key="1">
    <source>
        <dbReference type="SAM" id="Coils"/>
    </source>
</evidence>
<reference evidence="8" key="1">
    <citation type="submission" date="2014-10" db="EMBL/GenBank/DDBJ databases">
        <title>Genome sequencing of Vitellibacter sp. D-24.</title>
        <authorList>
            <person name="Thevarajoo S."/>
            <person name="Selvaratnam C."/>
            <person name="Goh K.M."/>
            <person name="Chong C.S."/>
        </authorList>
    </citation>
    <scope>NUCLEOTIDE SEQUENCE [LARGE SCALE GENOMIC DNA]</scope>
    <source>
        <strain evidence="8">D-24</strain>
    </source>
</reference>
<keyword evidence="1" id="KW-0175">Coiled coil</keyword>
<evidence type="ECO:0000313" key="8">
    <source>
        <dbReference type="Proteomes" id="UP000070138"/>
    </source>
</evidence>
<protein>
    <submittedName>
        <fullName evidence="7">Histidine kinase</fullName>
    </submittedName>
</protein>
<keyword evidence="3" id="KW-0732">Signal</keyword>
<feature type="transmembrane region" description="Helical" evidence="2">
    <location>
        <begin position="341"/>
        <end position="363"/>
    </location>
</feature>
<feature type="transmembrane region" description="Helical" evidence="2">
    <location>
        <begin position="315"/>
        <end position="334"/>
    </location>
</feature>
<evidence type="ECO:0000259" key="6">
    <source>
        <dbReference type="Pfam" id="PF07696"/>
    </source>
</evidence>
<evidence type="ECO:0000256" key="3">
    <source>
        <dbReference type="SAM" id="SignalP"/>
    </source>
</evidence>
<dbReference type="STRING" id="1548749.LS48_14275"/>
<dbReference type="InterPro" id="IPR010559">
    <property type="entry name" value="Sig_transdc_His_kin_internal"/>
</dbReference>
<dbReference type="Pfam" id="PF06580">
    <property type="entry name" value="His_kinase"/>
    <property type="match status" value="1"/>
</dbReference>
<accession>A0A137REF8</accession>
<dbReference type="Gene3D" id="2.60.40.2380">
    <property type="match status" value="1"/>
</dbReference>
<feature type="signal peptide" evidence="3">
    <location>
        <begin position="1"/>
        <end position="23"/>
    </location>
</feature>
<keyword evidence="2" id="KW-0472">Membrane</keyword>
<evidence type="ECO:0000259" key="4">
    <source>
        <dbReference type="Pfam" id="PF06580"/>
    </source>
</evidence>
<feature type="chain" id="PRO_5007479578" evidence="3">
    <location>
        <begin position="24"/>
        <end position="675"/>
    </location>
</feature>
<feature type="transmembrane region" description="Helical" evidence="2">
    <location>
        <begin position="282"/>
        <end position="303"/>
    </location>
</feature>
<keyword evidence="2" id="KW-0812">Transmembrane</keyword>
<dbReference type="PANTHER" id="PTHR34220">
    <property type="entry name" value="SENSOR HISTIDINE KINASE YPDA"/>
    <property type="match status" value="1"/>
</dbReference>
<dbReference type="OrthoDB" id="6190788at2"/>
<feature type="domain" description="Signal transduction histidine kinase internal region" evidence="4">
    <location>
        <begin position="472"/>
        <end position="552"/>
    </location>
</feature>
<organism evidence="7 8">
    <name type="scientific">Aequorivita aquimaris</name>
    <dbReference type="NCBI Taxonomy" id="1548749"/>
    <lineage>
        <taxon>Bacteria</taxon>
        <taxon>Pseudomonadati</taxon>
        <taxon>Bacteroidota</taxon>
        <taxon>Flavobacteriia</taxon>
        <taxon>Flavobacteriales</taxon>
        <taxon>Flavobacteriaceae</taxon>
        <taxon>Aequorivita</taxon>
    </lineage>
</organism>